<keyword evidence="4" id="KW-1185">Reference proteome</keyword>
<feature type="compositionally biased region" description="Basic and acidic residues" evidence="1">
    <location>
        <begin position="152"/>
        <end position="167"/>
    </location>
</feature>
<sequence>MLLNVVAPSFLRVKPIRHASYNSQYASMVILLAQSPFNTSACTFNQWSRNSLRKLRKANLESLAKERKLPTRGTKEELISRLLGWQEAPPKLSTQSTNQVKNIAGASKSPSVTSIVDDIAFKIKEAGSSKTEVETPEEPPVVSTSKLDNTSTDDHTEQLGNHPEQKSHISKTSFVKRMADYVDEQLPPMQISNVDISYEENPVDETLVPENWIKAFELKVQNRRHKVNGNKATMTFNRRPTTQDQRPSSNNLKQDSPVIVEDEISEMGADFEAEFDHQWVNAFDRKVAQRGSRRMLELNAFETEKENIDNLDGSLSSINITDVTAAGLLESSKTEPTSLQTLEKDASNLIRNLWTTPISQLSVSQLSALTQENQPNFEQGSSQSSHGGSEDESHNHSESTGNHTISAALGATTLIWLVGGEDGISKAYAKLKSSKSDGPNSE</sequence>
<accession>A0A8H7URJ1</accession>
<dbReference type="SUPFAM" id="SSF68906">
    <property type="entry name" value="SAP domain"/>
    <property type="match status" value="1"/>
</dbReference>
<evidence type="ECO:0000313" key="3">
    <source>
        <dbReference type="EMBL" id="KAG2188319.1"/>
    </source>
</evidence>
<evidence type="ECO:0000313" key="4">
    <source>
        <dbReference type="Proteomes" id="UP000612746"/>
    </source>
</evidence>
<feature type="region of interest" description="Disordered" evidence="1">
    <location>
        <begin position="127"/>
        <end position="170"/>
    </location>
</feature>
<proteinExistence type="predicted"/>
<name>A0A8H7URJ1_9FUNG</name>
<dbReference type="InterPro" id="IPR036361">
    <property type="entry name" value="SAP_dom_sf"/>
</dbReference>
<dbReference type="Proteomes" id="UP000612746">
    <property type="component" value="Unassembled WGS sequence"/>
</dbReference>
<organism evidence="3 4">
    <name type="scientific">Umbelopsis vinacea</name>
    <dbReference type="NCBI Taxonomy" id="44442"/>
    <lineage>
        <taxon>Eukaryota</taxon>
        <taxon>Fungi</taxon>
        <taxon>Fungi incertae sedis</taxon>
        <taxon>Mucoromycota</taxon>
        <taxon>Mucoromycotina</taxon>
        <taxon>Umbelopsidomycetes</taxon>
        <taxon>Umbelopsidales</taxon>
        <taxon>Umbelopsidaceae</taxon>
        <taxon>Umbelopsis</taxon>
    </lineage>
</organism>
<evidence type="ECO:0000259" key="2">
    <source>
        <dbReference type="PROSITE" id="PS50800"/>
    </source>
</evidence>
<dbReference type="InterPro" id="IPR003034">
    <property type="entry name" value="SAP_dom"/>
</dbReference>
<feature type="region of interest" description="Disordered" evidence="1">
    <location>
        <begin position="374"/>
        <end position="402"/>
    </location>
</feature>
<feature type="compositionally biased region" description="Basic and acidic residues" evidence="1">
    <location>
        <begin position="388"/>
        <end position="397"/>
    </location>
</feature>
<evidence type="ECO:0000256" key="1">
    <source>
        <dbReference type="SAM" id="MobiDB-lite"/>
    </source>
</evidence>
<dbReference type="AlphaFoldDB" id="A0A8H7URJ1"/>
<protein>
    <recommendedName>
        <fullName evidence="2">SAP domain-containing protein</fullName>
    </recommendedName>
</protein>
<dbReference type="Gene3D" id="1.10.720.30">
    <property type="entry name" value="SAP domain"/>
    <property type="match status" value="1"/>
</dbReference>
<dbReference type="SMART" id="SM00513">
    <property type="entry name" value="SAP"/>
    <property type="match status" value="1"/>
</dbReference>
<dbReference type="OrthoDB" id="2290844at2759"/>
<dbReference type="Pfam" id="PF02037">
    <property type="entry name" value="SAP"/>
    <property type="match status" value="1"/>
</dbReference>
<comment type="caution">
    <text evidence="3">The sequence shown here is derived from an EMBL/GenBank/DDBJ whole genome shotgun (WGS) entry which is preliminary data.</text>
</comment>
<dbReference type="EMBL" id="JAEPRA010000002">
    <property type="protein sequence ID" value="KAG2188319.1"/>
    <property type="molecule type" value="Genomic_DNA"/>
</dbReference>
<gene>
    <name evidence="3" type="ORF">INT44_001072</name>
</gene>
<dbReference type="PROSITE" id="PS50800">
    <property type="entry name" value="SAP"/>
    <property type="match status" value="1"/>
</dbReference>
<feature type="domain" description="SAP" evidence="2">
    <location>
        <begin position="52"/>
        <end position="86"/>
    </location>
</feature>
<reference evidence="3" key="1">
    <citation type="submission" date="2020-12" db="EMBL/GenBank/DDBJ databases">
        <title>Metabolic potential, ecology and presence of endohyphal bacteria is reflected in genomic diversity of Mucoromycotina.</title>
        <authorList>
            <person name="Muszewska A."/>
            <person name="Okrasinska A."/>
            <person name="Steczkiewicz K."/>
            <person name="Drgas O."/>
            <person name="Orlowska M."/>
            <person name="Perlinska-Lenart U."/>
            <person name="Aleksandrzak-Piekarczyk T."/>
            <person name="Szatraj K."/>
            <person name="Zielenkiewicz U."/>
            <person name="Pilsyk S."/>
            <person name="Malc E."/>
            <person name="Mieczkowski P."/>
            <person name="Kruszewska J.S."/>
            <person name="Biernat P."/>
            <person name="Pawlowska J."/>
        </authorList>
    </citation>
    <scope>NUCLEOTIDE SEQUENCE</scope>
    <source>
        <strain evidence="3">WA0000051536</strain>
    </source>
</reference>